<sequence>MPPNMVDDQFLHEYSVCSSSLTLDHERLRVQLVLIAQLAGITVNRPGALLALRYGDLPVTLLRDPSGTNVPKVLVEFKFQKTKTYRGPKDPNTFPIPEVCNDSCLPFCPQIVLLGLMFADNAFESCHLTGPDRLFRLHVPRHLHQLELPIKESLRRVPVYRAVEQTAYGYGISPTTEATGGWLRQQFRRWGEATGFELPLKPYGFRRGNGEALDSSAHISDAQPNIILQHGNSGVFERNYLSRYITQDTQAVYRRLEPQTAVIRVASGMMRSIDVRQPTALTSAQLREVDQHPELQLLLRTRRGLAVRIRTAHGTLKNAKGTDLYSTFKSIWKEHHKRQKALRKARLKSIKGQFRKEQALADIERQLDGTSSNQIDGEDVETEDTAAQSLATISHRQYQTTNSIQGLSASLLFRSRRPSSSTVLNRVSS</sequence>
<keyword evidence="3" id="KW-1185">Reference proteome</keyword>
<protein>
    <submittedName>
        <fullName evidence="2">Uncharacterized protein</fullName>
    </submittedName>
</protein>
<dbReference type="Pfam" id="PF11917">
    <property type="entry name" value="DUF3435"/>
    <property type="match status" value="1"/>
</dbReference>
<gene>
    <name evidence="2" type="ORF">B0A55_09571</name>
</gene>
<dbReference type="OrthoDB" id="4485682at2759"/>
<evidence type="ECO:0000256" key="1">
    <source>
        <dbReference type="SAM" id="MobiDB-lite"/>
    </source>
</evidence>
<accession>A0A4U0WZP9</accession>
<feature type="region of interest" description="Disordered" evidence="1">
    <location>
        <begin position="365"/>
        <end position="386"/>
    </location>
</feature>
<dbReference type="PANTHER" id="PTHR37535">
    <property type="entry name" value="FLUG DOMAIN PROTEIN"/>
    <property type="match status" value="1"/>
</dbReference>
<proteinExistence type="predicted"/>
<evidence type="ECO:0000313" key="2">
    <source>
        <dbReference type="EMBL" id="TKA68777.1"/>
    </source>
</evidence>
<organism evidence="2 3">
    <name type="scientific">Friedmanniomyces simplex</name>
    <dbReference type="NCBI Taxonomy" id="329884"/>
    <lineage>
        <taxon>Eukaryota</taxon>
        <taxon>Fungi</taxon>
        <taxon>Dikarya</taxon>
        <taxon>Ascomycota</taxon>
        <taxon>Pezizomycotina</taxon>
        <taxon>Dothideomycetes</taxon>
        <taxon>Dothideomycetidae</taxon>
        <taxon>Mycosphaerellales</taxon>
        <taxon>Teratosphaeriaceae</taxon>
        <taxon>Friedmanniomyces</taxon>
    </lineage>
</organism>
<comment type="caution">
    <text evidence="2">The sequence shown here is derived from an EMBL/GenBank/DDBJ whole genome shotgun (WGS) entry which is preliminary data.</text>
</comment>
<evidence type="ECO:0000313" key="3">
    <source>
        <dbReference type="Proteomes" id="UP000309340"/>
    </source>
</evidence>
<dbReference type="AlphaFoldDB" id="A0A4U0WZP9"/>
<dbReference type="PANTHER" id="PTHR37535:SF2">
    <property type="entry name" value="FINGER DOMAIN PROTEIN, PUTATIVE (AFU_ORTHOLOGUE AFUA_6G09300)-RELATED"/>
    <property type="match status" value="1"/>
</dbReference>
<dbReference type="InterPro" id="IPR021842">
    <property type="entry name" value="DUF3435"/>
</dbReference>
<name>A0A4U0WZP9_9PEZI</name>
<dbReference type="EMBL" id="NAJQ01000486">
    <property type="protein sequence ID" value="TKA68777.1"/>
    <property type="molecule type" value="Genomic_DNA"/>
</dbReference>
<dbReference type="STRING" id="329884.A0A4U0WZP9"/>
<dbReference type="Proteomes" id="UP000309340">
    <property type="component" value="Unassembled WGS sequence"/>
</dbReference>
<reference evidence="2 3" key="1">
    <citation type="submission" date="2017-03" db="EMBL/GenBank/DDBJ databases">
        <title>Genomes of endolithic fungi from Antarctica.</title>
        <authorList>
            <person name="Coleine C."/>
            <person name="Masonjones S."/>
            <person name="Stajich J.E."/>
        </authorList>
    </citation>
    <scope>NUCLEOTIDE SEQUENCE [LARGE SCALE GENOMIC DNA]</scope>
    <source>
        <strain evidence="2 3">CCFEE 5184</strain>
    </source>
</reference>